<feature type="region of interest" description="Disordered" evidence="4">
    <location>
        <begin position="137"/>
        <end position="161"/>
    </location>
</feature>
<dbReference type="InterPro" id="IPR050468">
    <property type="entry name" value="Cuticle_Struct_Prot"/>
</dbReference>
<keyword evidence="1 3" id="KW-0193">Cuticle</keyword>
<keyword evidence="2" id="KW-0873">Pyrrolidone carboxylic acid</keyword>
<gene>
    <name evidence="5" type="ORF">R5R35_008924</name>
</gene>
<dbReference type="EMBL" id="JAZDUA010000121">
    <property type="protein sequence ID" value="KAK7867379.1"/>
    <property type="molecule type" value="Genomic_DNA"/>
</dbReference>
<dbReference type="PROSITE" id="PS00233">
    <property type="entry name" value="CHIT_BIND_RR_1"/>
    <property type="match status" value="1"/>
</dbReference>
<evidence type="ECO:0008006" key="7">
    <source>
        <dbReference type="Google" id="ProtNLM"/>
    </source>
</evidence>
<dbReference type="GO" id="GO:0008010">
    <property type="term" value="F:structural constituent of chitin-based larval cuticle"/>
    <property type="evidence" value="ECO:0007669"/>
    <property type="project" value="TreeGrafter"/>
</dbReference>
<keyword evidence="6" id="KW-1185">Reference proteome</keyword>
<name>A0AAN9VLQ7_9ORTH</name>
<sequence length="295" mass="30360">MLMKLYGGCTQLFAFSLSHVPLYSGSNALRVCDLNGPRVHIRDSGLPASVAEEAGWTWRQNKGRPGRGPAFARMRPGKAQSLPSLSASSLSLRSLRGSATSRHRSSCSTIAMKTLLACLACGALVWALGAAAPQGPGPFPPRPPGPPGSPFAPRPLGPAGPPPPFVPIVQQNFDLNGVDGSYTFGYEGADGNTRQESGVVNNPGTPVEAMAVTGSYSYVGADGVPVVVNYIADENGFQPIGDSVHPAIQRAVAEQVAFARGNPPPPPPGPFFGGAGGPPARPGAPFGPGPFPPRP</sequence>
<accession>A0AAN9VLQ7</accession>
<evidence type="ECO:0000313" key="5">
    <source>
        <dbReference type="EMBL" id="KAK7867379.1"/>
    </source>
</evidence>
<dbReference type="Pfam" id="PF00379">
    <property type="entry name" value="Chitin_bind_4"/>
    <property type="match status" value="1"/>
</dbReference>
<dbReference type="InterPro" id="IPR000618">
    <property type="entry name" value="Insect_cuticle"/>
</dbReference>
<protein>
    <recommendedName>
        <fullName evidence="7">Cuticular protein</fullName>
    </recommendedName>
</protein>
<dbReference type="AlphaFoldDB" id="A0AAN9VLQ7"/>
<organism evidence="5 6">
    <name type="scientific">Gryllus longicercus</name>
    <dbReference type="NCBI Taxonomy" id="2509291"/>
    <lineage>
        <taxon>Eukaryota</taxon>
        <taxon>Metazoa</taxon>
        <taxon>Ecdysozoa</taxon>
        <taxon>Arthropoda</taxon>
        <taxon>Hexapoda</taxon>
        <taxon>Insecta</taxon>
        <taxon>Pterygota</taxon>
        <taxon>Neoptera</taxon>
        <taxon>Polyneoptera</taxon>
        <taxon>Orthoptera</taxon>
        <taxon>Ensifera</taxon>
        <taxon>Gryllidea</taxon>
        <taxon>Grylloidea</taxon>
        <taxon>Gryllidae</taxon>
        <taxon>Gryllinae</taxon>
        <taxon>Gryllus</taxon>
    </lineage>
</organism>
<dbReference type="InterPro" id="IPR031311">
    <property type="entry name" value="CHIT_BIND_RR_consensus"/>
</dbReference>
<dbReference type="PANTHER" id="PTHR10380">
    <property type="entry name" value="CUTICLE PROTEIN"/>
    <property type="match status" value="1"/>
</dbReference>
<evidence type="ECO:0000313" key="6">
    <source>
        <dbReference type="Proteomes" id="UP001378592"/>
    </source>
</evidence>
<feature type="region of interest" description="Disordered" evidence="4">
    <location>
        <begin position="258"/>
        <end position="295"/>
    </location>
</feature>
<evidence type="ECO:0000256" key="4">
    <source>
        <dbReference type="SAM" id="MobiDB-lite"/>
    </source>
</evidence>
<evidence type="ECO:0000256" key="2">
    <source>
        <dbReference type="ARBA" id="ARBA00023283"/>
    </source>
</evidence>
<proteinExistence type="predicted"/>
<feature type="compositionally biased region" description="Pro residues" evidence="4">
    <location>
        <begin position="279"/>
        <end position="295"/>
    </location>
</feature>
<comment type="caution">
    <text evidence="5">The sequence shown here is derived from an EMBL/GenBank/DDBJ whole genome shotgun (WGS) entry which is preliminary data.</text>
</comment>
<dbReference type="PRINTS" id="PR00947">
    <property type="entry name" value="CUTICLE"/>
</dbReference>
<dbReference type="GO" id="GO:0062129">
    <property type="term" value="C:chitin-based extracellular matrix"/>
    <property type="evidence" value="ECO:0007669"/>
    <property type="project" value="TreeGrafter"/>
</dbReference>
<reference evidence="5 6" key="1">
    <citation type="submission" date="2024-03" db="EMBL/GenBank/DDBJ databases">
        <title>The genome assembly and annotation of the cricket Gryllus longicercus Weissman &amp; Gray.</title>
        <authorList>
            <person name="Szrajer S."/>
            <person name="Gray D."/>
            <person name="Ylla G."/>
        </authorList>
    </citation>
    <scope>NUCLEOTIDE SEQUENCE [LARGE SCALE GENOMIC DNA]</scope>
    <source>
        <strain evidence="5">DAG 2021-001</strain>
        <tissue evidence="5">Whole body minus gut</tissue>
    </source>
</reference>
<dbReference type="PANTHER" id="PTHR10380:SF173">
    <property type="entry name" value="CUTICULAR PROTEIN 47EF, ISOFORM C-RELATED"/>
    <property type="match status" value="1"/>
</dbReference>
<dbReference type="Proteomes" id="UP001378592">
    <property type="component" value="Unassembled WGS sequence"/>
</dbReference>
<dbReference type="PROSITE" id="PS51155">
    <property type="entry name" value="CHIT_BIND_RR_2"/>
    <property type="match status" value="1"/>
</dbReference>
<evidence type="ECO:0000256" key="3">
    <source>
        <dbReference type="PROSITE-ProRule" id="PRU00497"/>
    </source>
</evidence>
<evidence type="ECO:0000256" key="1">
    <source>
        <dbReference type="ARBA" id="ARBA00022460"/>
    </source>
</evidence>